<dbReference type="GO" id="GO:0016887">
    <property type="term" value="F:ATP hydrolysis activity"/>
    <property type="evidence" value="ECO:0007669"/>
    <property type="project" value="InterPro"/>
</dbReference>
<dbReference type="Pfam" id="PF00005">
    <property type="entry name" value="ABC_tran"/>
    <property type="match status" value="1"/>
</dbReference>
<feature type="domain" description="ABC transporter" evidence="8">
    <location>
        <begin position="2"/>
        <end position="217"/>
    </location>
</feature>
<evidence type="ECO:0000256" key="7">
    <source>
        <dbReference type="ARBA" id="ARBA00023136"/>
    </source>
</evidence>
<gene>
    <name evidence="9" type="ORF">THFILI_04265</name>
</gene>
<keyword evidence="10" id="KW-1185">Reference proteome</keyword>
<dbReference type="InterPro" id="IPR017871">
    <property type="entry name" value="ABC_transporter-like_CS"/>
</dbReference>
<keyword evidence="3" id="KW-0813">Transport</keyword>
<dbReference type="PANTHER" id="PTHR43166:SF9">
    <property type="entry name" value="GLUTAMATE_ASPARTATE IMPORT ATP-BINDING PROTEIN GLTL"/>
    <property type="match status" value="1"/>
</dbReference>
<dbReference type="PATRIC" id="fig|276.5.peg.358"/>
<dbReference type="InterPro" id="IPR003439">
    <property type="entry name" value="ABC_transporter-like_ATP-bd"/>
</dbReference>
<organism evidence="9 10">
    <name type="scientific">Thermus filiformis</name>
    <dbReference type="NCBI Taxonomy" id="276"/>
    <lineage>
        <taxon>Bacteria</taxon>
        <taxon>Thermotogati</taxon>
        <taxon>Deinococcota</taxon>
        <taxon>Deinococci</taxon>
        <taxon>Thermales</taxon>
        <taxon>Thermaceae</taxon>
        <taxon>Thermus</taxon>
    </lineage>
</organism>
<dbReference type="PROSITE" id="PS00211">
    <property type="entry name" value="ABC_TRANSPORTER_1"/>
    <property type="match status" value="1"/>
</dbReference>
<reference evidence="9 10" key="1">
    <citation type="journal article" date="2015" name="Genome Announc.">
        <title>Draft Genome Sequence of the Thermophile Thermus filiformis ATCC 43280, Producer of Carotenoid-(Di)glucoside-Branched Fatty Acid (Di)esters and Source of Hyperthermostable Enzymes of Biotechnological Interest.</title>
        <authorList>
            <person name="Mandelli F."/>
            <person name="Oliveira Ramires B."/>
            <person name="Couger M.B."/>
            <person name="Paixao D.A."/>
            <person name="Camilo C.M."/>
            <person name="Polikarpov I."/>
            <person name="Prade R."/>
            <person name="Riano-Pachon D.M."/>
            <person name="Squina F.M."/>
        </authorList>
    </citation>
    <scope>NUCLEOTIDE SEQUENCE [LARGE SCALE GENOMIC DNA]</scope>
    <source>
        <strain evidence="9 10">ATCC 43280</strain>
    </source>
</reference>
<dbReference type="OrthoDB" id="30605at2"/>
<evidence type="ECO:0000313" key="10">
    <source>
        <dbReference type="Proteomes" id="UP000030364"/>
    </source>
</evidence>
<evidence type="ECO:0000259" key="8">
    <source>
        <dbReference type="PROSITE" id="PS50893"/>
    </source>
</evidence>
<sequence length="221" mass="23649">MLRAEGVQKTWPGFRLRLAFLHVEPGQALAVLGPSGSGKSTLLRVLAGLEAPEEGRVEGGFRVYLPQTPLLLKGSVLENAAFGLRLKGVGRREALARAEEALEEVGLLSKAHLRAQGLSGGEKVRLALARALAVGPEVLLLDEPTANLDPANARMVEALLARAKARGAALVLVTHSPAQARRLAERALFLFQGEVAEEGPVPQALREPRDPRVRAFLEGDF</sequence>
<proteinExistence type="inferred from homology"/>
<name>A0A0A2WVI0_THEFI</name>
<accession>A0A0A2WVI0</accession>
<dbReference type="PANTHER" id="PTHR43166">
    <property type="entry name" value="AMINO ACID IMPORT ATP-BINDING PROTEIN"/>
    <property type="match status" value="1"/>
</dbReference>
<dbReference type="PROSITE" id="PS50893">
    <property type="entry name" value="ABC_TRANSPORTER_2"/>
    <property type="match status" value="1"/>
</dbReference>
<dbReference type="AlphaFoldDB" id="A0A0A2WVI0"/>
<evidence type="ECO:0000256" key="2">
    <source>
        <dbReference type="ARBA" id="ARBA00005417"/>
    </source>
</evidence>
<comment type="similarity">
    <text evidence="2">Belongs to the ABC transporter superfamily.</text>
</comment>
<evidence type="ECO:0000313" key="9">
    <source>
        <dbReference type="EMBL" id="KGQ22787.1"/>
    </source>
</evidence>
<dbReference type="SUPFAM" id="SSF52540">
    <property type="entry name" value="P-loop containing nucleoside triphosphate hydrolases"/>
    <property type="match status" value="1"/>
</dbReference>
<dbReference type="GO" id="GO:0005886">
    <property type="term" value="C:plasma membrane"/>
    <property type="evidence" value="ECO:0007669"/>
    <property type="project" value="UniProtKB-SubCell"/>
</dbReference>
<keyword evidence="5" id="KW-0547">Nucleotide-binding</keyword>
<keyword evidence="7" id="KW-0472">Membrane</keyword>
<dbReference type="InterPro" id="IPR027417">
    <property type="entry name" value="P-loop_NTPase"/>
</dbReference>
<keyword evidence="6 9" id="KW-0067">ATP-binding</keyword>
<dbReference type="SMART" id="SM00382">
    <property type="entry name" value="AAA"/>
    <property type="match status" value="1"/>
</dbReference>
<dbReference type="GO" id="GO:0005524">
    <property type="term" value="F:ATP binding"/>
    <property type="evidence" value="ECO:0007669"/>
    <property type="project" value="UniProtKB-KW"/>
</dbReference>
<dbReference type="RefSeq" id="WP_038061258.1">
    <property type="nucleotide sequence ID" value="NZ_JPSL02000038.1"/>
</dbReference>
<evidence type="ECO:0000256" key="4">
    <source>
        <dbReference type="ARBA" id="ARBA00022475"/>
    </source>
</evidence>
<comment type="subcellular location">
    <subcellularLocation>
        <location evidence="1">Cell membrane</location>
        <topology evidence="1">Peripheral membrane protein</topology>
    </subcellularLocation>
</comment>
<dbReference type="STRING" id="276.THFILI_04265"/>
<dbReference type="EMBL" id="JPSL02000038">
    <property type="protein sequence ID" value="KGQ22787.1"/>
    <property type="molecule type" value="Genomic_DNA"/>
</dbReference>
<protein>
    <submittedName>
        <fullName evidence="9">ABC transporter ATP-binding protein</fullName>
    </submittedName>
</protein>
<evidence type="ECO:0000256" key="5">
    <source>
        <dbReference type="ARBA" id="ARBA00022741"/>
    </source>
</evidence>
<comment type="caution">
    <text evidence="9">The sequence shown here is derived from an EMBL/GenBank/DDBJ whole genome shotgun (WGS) entry which is preliminary data.</text>
</comment>
<dbReference type="InterPro" id="IPR050086">
    <property type="entry name" value="MetN_ABC_transporter-like"/>
</dbReference>
<dbReference type="Gene3D" id="3.40.50.300">
    <property type="entry name" value="P-loop containing nucleotide triphosphate hydrolases"/>
    <property type="match status" value="1"/>
</dbReference>
<evidence type="ECO:0000256" key="6">
    <source>
        <dbReference type="ARBA" id="ARBA00022840"/>
    </source>
</evidence>
<keyword evidence="4" id="KW-1003">Cell membrane</keyword>
<dbReference type="Proteomes" id="UP000030364">
    <property type="component" value="Unassembled WGS sequence"/>
</dbReference>
<dbReference type="InterPro" id="IPR003593">
    <property type="entry name" value="AAA+_ATPase"/>
</dbReference>
<evidence type="ECO:0000256" key="1">
    <source>
        <dbReference type="ARBA" id="ARBA00004202"/>
    </source>
</evidence>
<evidence type="ECO:0000256" key="3">
    <source>
        <dbReference type="ARBA" id="ARBA00022448"/>
    </source>
</evidence>